<name>A0A948WVD0_9BACT</name>
<proteinExistence type="predicted"/>
<protein>
    <submittedName>
        <fullName evidence="1">Uncharacterized protein</fullName>
    </submittedName>
</protein>
<evidence type="ECO:0000313" key="2">
    <source>
        <dbReference type="Proteomes" id="UP000783796"/>
    </source>
</evidence>
<organism evidence="1 2">
    <name type="scientific">Candidatus Phocaeicola faecigallinarum</name>
    <dbReference type="NCBI Taxonomy" id="2838732"/>
    <lineage>
        <taxon>Bacteria</taxon>
        <taxon>Pseudomonadati</taxon>
        <taxon>Bacteroidota</taxon>
        <taxon>Bacteroidia</taxon>
        <taxon>Bacteroidales</taxon>
        <taxon>Bacteroidaceae</taxon>
        <taxon>Phocaeicola</taxon>
    </lineage>
</organism>
<reference evidence="1" key="2">
    <citation type="submission" date="2021-04" db="EMBL/GenBank/DDBJ databases">
        <authorList>
            <person name="Gilroy R."/>
        </authorList>
    </citation>
    <scope>NUCLEOTIDE SEQUENCE</scope>
    <source>
        <strain evidence="1">G4-2901</strain>
    </source>
</reference>
<comment type="caution">
    <text evidence="1">The sequence shown here is derived from an EMBL/GenBank/DDBJ whole genome shotgun (WGS) entry which is preliminary data.</text>
</comment>
<sequence>MKAITTLNTETIRGAYEAPKCEIIRMQQEGVLCTSGTHAPYEEDDFVWETMSVSLYEK</sequence>
<dbReference type="EMBL" id="JAHLFW010000048">
    <property type="protein sequence ID" value="MBU3837747.1"/>
    <property type="molecule type" value="Genomic_DNA"/>
</dbReference>
<accession>A0A948WVD0</accession>
<dbReference type="Proteomes" id="UP000783796">
    <property type="component" value="Unassembled WGS sequence"/>
</dbReference>
<evidence type="ECO:0000313" key="1">
    <source>
        <dbReference type="EMBL" id="MBU3837747.1"/>
    </source>
</evidence>
<dbReference type="AlphaFoldDB" id="A0A948WVD0"/>
<gene>
    <name evidence="1" type="ORF">H9777_05430</name>
</gene>
<reference evidence="1" key="1">
    <citation type="journal article" date="2021" name="PeerJ">
        <title>Extensive microbial diversity within the chicken gut microbiome revealed by metagenomics and culture.</title>
        <authorList>
            <person name="Gilroy R."/>
            <person name="Ravi A."/>
            <person name="Getino M."/>
            <person name="Pursley I."/>
            <person name="Horton D.L."/>
            <person name="Alikhan N.F."/>
            <person name="Baker D."/>
            <person name="Gharbi K."/>
            <person name="Hall N."/>
            <person name="Watson M."/>
            <person name="Adriaenssens E.M."/>
            <person name="Foster-Nyarko E."/>
            <person name="Jarju S."/>
            <person name="Secka A."/>
            <person name="Antonio M."/>
            <person name="Oren A."/>
            <person name="Chaudhuri R.R."/>
            <person name="La Ragione R."/>
            <person name="Hildebrand F."/>
            <person name="Pallen M.J."/>
        </authorList>
    </citation>
    <scope>NUCLEOTIDE SEQUENCE</scope>
    <source>
        <strain evidence="1">G4-2901</strain>
    </source>
</reference>